<keyword evidence="1" id="KW-0472">Membrane</keyword>
<reference evidence="2 3" key="1">
    <citation type="submission" date="2018-04" db="EMBL/GenBank/DDBJ databases">
        <title>Pararhodobacter oceanense sp. nov., isolated from marine intertidal sediment.</title>
        <authorList>
            <person name="Wang X.-L."/>
            <person name="Du Z.-J."/>
        </authorList>
    </citation>
    <scope>NUCLEOTIDE SEQUENCE [LARGE SCALE GENOMIC DNA]</scope>
    <source>
        <strain evidence="2 3">AM505</strain>
    </source>
</reference>
<evidence type="ECO:0000256" key="1">
    <source>
        <dbReference type="SAM" id="Phobius"/>
    </source>
</evidence>
<dbReference type="RefSeq" id="WP_116558674.1">
    <property type="nucleotide sequence ID" value="NZ_QDKM01000004.1"/>
</dbReference>
<keyword evidence="1" id="KW-0812">Transmembrane</keyword>
<accession>A0A2T8HTQ5</accession>
<sequence>MDRSDLALRITGGIAIGFGGLTLLSGGTTLLGALDMGAVVGFVLWFNTLAGVAYIAAGLGLWRAKPWAYPLSLAICLATLLVFAGFLYVVLRGGAYEMRTVFAMTLRCAIWLGIALVARAAVRRRQT</sequence>
<feature type="transmembrane region" description="Helical" evidence="1">
    <location>
        <begin position="39"/>
        <end position="62"/>
    </location>
</feature>
<keyword evidence="1" id="KW-1133">Transmembrane helix</keyword>
<dbReference type="Proteomes" id="UP000245911">
    <property type="component" value="Unassembled WGS sequence"/>
</dbReference>
<evidence type="ECO:0000313" key="3">
    <source>
        <dbReference type="Proteomes" id="UP000245911"/>
    </source>
</evidence>
<dbReference type="OrthoDB" id="1122739at2"/>
<gene>
    <name evidence="2" type="ORF">DDE20_11710</name>
</gene>
<name>A0A2T8HTQ5_9RHOB</name>
<dbReference type="EMBL" id="QDKM01000004">
    <property type="protein sequence ID" value="PVH28829.1"/>
    <property type="molecule type" value="Genomic_DNA"/>
</dbReference>
<protein>
    <submittedName>
        <fullName evidence="2">Uncharacterized protein</fullName>
    </submittedName>
</protein>
<keyword evidence="3" id="KW-1185">Reference proteome</keyword>
<comment type="caution">
    <text evidence="2">The sequence shown here is derived from an EMBL/GenBank/DDBJ whole genome shotgun (WGS) entry which is preliminary data.</text>
</comment>
<feature type="transmembrane region" description="Helical" evidence="1">
    <location>
        <begin position="101"/>
        <end position="122"/>
    </location>
</feature>
<dbReference type="AlphaFoldDB" id="A0A2T8HTQ5"/>
<feature type="transmembrane region" description="Helical" evidence="1">
    <location>
        <begin position="12"/>
        <end position="33"/>
    </location>
</feature>
<proteinExistence type="predicted"/>
<organism evidence="2 3">
    <name type="scientific">Pararhodobacter oceanensis</name>
    <dbReference type="NCBI Taxonomy" id="2172121"/>
    <lineage>
        <taxon>Bacteria</taxon>
        <taxon>Pseudomonadati</taxon>
        <taxon>Pseudomonadota</taxon>
        <taxon>Alphaproteobacteria</taxon>
        <taxon>Rhodobacterales</taxon>
        <taxon>Paracoccaceae</taxon>
        <taxon>Pararhodobacter</taxon>
    </lineage>
</organism>
<feature type="transmembrane region" description="Helical" evidence="1">
    <location>
        <begin position="69"/>
        <end position="89"/>
    </location>
</feature>
<evidence type="ECO:0000313" key="2">
    <source>
        <dbReference type="EMBL" id="PVH28829.1"/>
    </source>
</evidence>